<dbReference type="GO" id="GO:0010945">
    <property type="term" value="F:coenzyme A diphosphatase activity"/>
    <property type="evidence" value="ECO:0007669"/>
    <property type="project" value="InterPro"/>
</dbReference>
<proteinExistence type="inferred from homology"/>
<dbReference type="EMBL" id="JAOTOJ010000001">
    <property type="protein sequence ID" value="KAK9410258.1"/>
    <property type="molecule type" value="Genomic_DNA"/>
</dbReference>
<dbReference type="InterPro" id="IPR015797">
    <property type="entry name" value="NUDIX_hydrolase-like_dom_sf"/>
</dbReference>
<evidence type="ECO:0000256" key="14">
    <source>
        <dbReference type="ARBA" id="ARBA00023075"/>
    </source>
</evidence>
<evidence type="ECO:0000256" key="13">
    <source>
        <dbReference type="ARBA" id="ARBA00023027"/>
    </source>
</evidence>
<dbReference type="NCBIfam" id="TIGR01959">
    <property type="entry name" value="nuoF_fam"/>
    <property type="match status" value="1"/>
</dbReference>
<evidence type="ECO:0000256" key="1">
    <source>
        <dbReference type="ARBA" id="ARBA00001917"/>
    </source>
</evidence>
<reference evidence="20 21" key="1">
    <citation type="journal article" date="2024" name="Proc. Natl. Acad. Sci. U.S.A.">
        <title>The genetic regulatory architecture and epigenomic basis for age-related changes in rattlesnake venom.</title>
        <authorList>
            <person name="Hogan M.P."/>
            <person name="Holding M.L."/>
            <person name="Nystrom G.S."/>
            <person name="Colston T.J."/>
            <person name="Bartlett D.A."/>
            <person name="Mason A.J."/>
            <person name="Ellsworth S.A."/>
            <person name="Rautsaw R.M."/>
            <person name="Lawrence K.C."/>
            <person name="Strickland J.L."/>
            <person name="He B."/>
            <person name="Fraser P."/>
            <person name="Margres M.J."/>
            <person name="Gilbert D.M."/>
            <person name="Gibbs H.L."/>
            <person name="Parkinson C.L."/>
            <person name="Rokyta D.R."/>
        </authorList>
    </citation>
    <scope>NUCLEOTIDE SEQUENCE [LARGE SCALE GENOMIC DNA]</scope>
    <source>
        <strain evidence="20">DRR0105</strain>
    </source>
</reference>
<keyword evidence="8" id="KW-0288">FMN</keyword>
<dbReference type="InterPro" id="IPR011537">
    <property type="entry name" value="NADH-UbQ_OxRdtase_suF"/>
</dbReference>
<dbReference type="Proteomes" id="UP001474421">
    <property type="component" value="Unassembled WGS sequence"/>
</dbReference>
<dbReference type="Gene3D" id="3.90.79.10">
    <property type="entry name" value="Nucleoside Triphosphate Pyrophosphohydrolase"/>
    <property type="match status" value="1"/>
</dbReference>
<dbReference type="AlphaFoldDB" id="A0AAW1C7B0"/>
<dbReference type="InterPro" id="IPR001949">
    <property type="entry name" value="NADH-UbQ_OxRdtase_51kDa_CS"/>
</dbReference>
<dbReference type="InterPro" id="IPR050837">
    <property type="entry name" value="ComplexI_51kDa_subunit"/>
</dbReference>
<evidence type="ECO:0000256" key="10">
    <source>
        <dbReference type="ARBA" id="ARBA00022967"/>
    </source>
</evidence>
<dbReference type="PROSITE" id="PS51462">
    <property type="entry name" value="NUDIX"/>
    <property type="match status" value="1"/>
</dbReference>
<evidence type="ECO:0000256" key="16">
    <source>
        <dbReference type="ARBA" id="ARBA00030999"/>
    </source>
</evidence>
<dbReference type="SUPFAM" id="SSF142019">
    <property type="entry name" value="Nqo1 FMN-binding domain-like"/>
    <property type="match status" value="1"/>
</dbReference>
<dbReference type="Gene3D" id="3.10.20.600">
    <property type="match status" value="1"/>
</dbReference>
<comment type="caution">
    <text evidence="20">The sequence shown here is derived from an EMBL/GenBank/DDBJ whole genome shotgun (WGS) entry which is preliminary data.</text>
</comment>
<keyword evidence="10" id="KW-1278">Translocase</keyword>
<evidence type="ECO:0000256" key="2">
    <source>
        <dbReference type="ARBA" id="ARBA00001966"/>
    </source>
</evidence>
<dbReference type="Pfam" id="PF01512">
    <property type="entry name" value="Complex1_51K"/>
    <property type="match status" value="1"/>
</dbReference>
<dbReference type="InterPro" id="IPR037225">
    <property type="entry name" value="Nuo51_FMN-bd_sf"/>
</dbReference>
<dbReference type="Gene3D" id="3.40.50.11540">
    <property type="entry name" value="NADH-ubiquinone oxidoreductase 51kDa subunit"/>
    <property type="match status" value="1"/>
</dbReference>
<evidence type="ECO:0000256" key="5">
    <source>
        <dbReference type="ARBA" id="ARBA00022402"/>
    </source>
</evidence>
<dbReference type="PANTHER" id="PTHR11780:SF10">
    <property type="entry name" value="NADH DEHYDROGENASE [UBIQUINONE] FLAVOPROTEIN 1, MITOCHONDRIAL"/>
    <property type="match status" value="1"/>
</dbReference>
<sequence length="739" mass="81619">MLGAQPLRLRPICTQARFFAAAAAPESAPPKKTQFGPLKDEDRIFTNLYGRHDWRLKGALSRGDWYKTKEILLKGIDWILNEIKVSGLRGRGGAGFPTGLKWSFMNKPPDGRPKYLVVNADEGEPGTCKDREIMRHDPHKLIEGCLVAGRSMGARAAYIYIRGEFYNEASNLQVAIKEAYEAGLVGKNACGSGYDFDVFVTRGAGAYICGEETALIESLEGKQGKPRLKPPFPADVGVFGCPTTVANVETVAVAPTICRRGGTWFAGFGRERNSGTKLFNISGHVNTPCTVEEEMSVPLRDLIERHAGGIRGGWDNLLAVIPGGSSTPLIPKSVCETVLMDFDALVEAQTGLGTAALIVMDKSTDIVRAIARLIEFYKHESCGQCTPCREGVDWMNKVMWRFVRGNAQVAEIDALWEISKQIEGHTICALGDGAAWPVQGLIRHFRPELEERMKQYNESKNQQASGLSVWGVALSSTGLIGCGSVLGCRFYGALSEEFPLLTEERFYEGTMLPSLHYQCQRTCHIPITSVGLVRRYLSWENEQRCRGLLEKSSLRYRKQTVGAAVLVSLCSVAGDPAILYTLRSSTLTGLYKGQVSFPGGKCDDSDQDAISTALRETHEELGIQLKKDCVWGIMRHVPDRTNMMVAPVLANLGPLEDLALKPNPQEVEAVFTLSLSHLLQEKNQGYTHYCRDGVYHYTMPVFLHGPHRVWGLTAVITDLTLEMLAPGKYHRRTYVKGQH</sequence>
<comment type="catalytic activity">
    <reaction evidence="18">
        <text>a ubiquinone + NADH + 5 H(+)(in) = a ubiquinol + NAD(+) + 4 H(+)(out)</text>
        <dbReference type="Rhea" id="RHEA:29091"/>
        <dbReference type="Rhea" id="RHEA-COMP:9565"/>
        <dbReference type="Rhea" id="RHEA-COMP:9566"/>
        <dbReference type="ChEBI" id="CHEBI:15378"/>
        <dbReference type="ChEBI" id="CHEBI:16389"/>
        <dbReference type="ChEBI" id="CHEBI:17976"/>
        <dbReference type="ChEBI" id="CHEBI:57540"/>
        <dbReference type="ChEBI" id="CHEBI:57945"/>
        <dbReference type="EC" id="7.1.1.2"/>
    </reaction>
    <physiologicalReaction direction="left-to-right" evidence="18">
        <dbReference type="Rhea" id="RHEA:29092"/>
    </physiologicalReaction>
</comment>
<dbReference type="SUPFAM" id="SSF55811">
    <property type="entry name" value="Nudix"/>
    <property type="match status" value="1"/>
</dbReference>
<comment type="subunit">
    <text evidence="17">Core subunit of respiratory chain NADH dehydrogenase (Complex I) which is composed of 45 different subunits. This is a component of the flavoprotein-sulfur (FP) fragment of the enzyme. Interacts with RAB5IF.</text>
</comment>
<dbReference type="InterPro" id="IPR045121">
    <property type="entry name" value="CoAse"/>
</dbReference>
<dbReference type="GO" id="GO:0046872">
    <property type="term" value="F:metal ion binding"/>
    <property type="evidence" value="ECO:0007669"/>
    <property type="project" value="UniProtKB-KW"/>
</dbReference>
<dbReference type="GO" id="GO:0045271">
    <property type="term" value="C:respiratory chain complex I"/>
    <property type="evidence" value="ECO:0007669"/>
    <property type="project" value="UniProtKB-ARBA"/>
</dbReference>
<keyword evidence="9" id="KW-0479">Metal-binding</keyword>
<evidence type="ECO:0000256" key="9">
    <source>
        <dbReference type="ARBA" id="ARBA00022723"/>
    </source>
</evidence>
<evidence type="ECO:0000256" key="4">
    <source>
        <dbReference type="ARBA" id="ARBA00012944"/>
    </source>
</evidence>
<dbReference type="CDD" id="cd03426">
    <property type="entry name" value="NUDIX_CoAse_Nudt7"/>
    <property type="match status" value="1"/>
</dbReference>
<dbReference type="PANTHER" id="PTHR11780">
    <property type="entry name" value="NADH-UBIQUINONE OXIDOREDUCTASE FLAVOPROTEIN 1 NDUFV1"/>
    <property type="match status" value="1"/>
</dbReference>
<dbReference type="EC" id="7.1.1.2" evidence="4"/>
<dbReference type="GO" id="GO:0005743">
    <property type="term" value="C:mitochondrial inner membrane"/>
    <property type="evidence" value="ECO:0007669"/>
    <property type="project" value="UniProtKB-ARBA"/>
</dbReference>
<accession>A0AAW1C7B0</accession>
<organism evidence="20 21">
    <name type="scientific">Crotalus adamanteus</name>
    <name type="common">Eastern diamondback rattlesnake</name>
    <dbReference type="NCBI Taxonomy" id="8729"/>
    <lineage>
        <taxon>Eukaryota</taxon>
        <taxon>Metazoa</taxon>
        <taxon>Chordata</taxon>
        <taxon>Craniata</taxon>
        <taxon>Vertebrata</taxon>
        <taxon>Euteleostomi</taxon>
        <taxon>Lepidosauria</taxon>
        <taxon>Squamata</taxon>
        <taxon>Bifurcata</taxon>
        <taxon>Unidentata</taxon>
        <taxon>Episquamata</taxon>
        <taxon>Toxicofera</taxon>
        <taxon>Serpentes</taxon>
        <taxon>Colubroidea</taxon>
        <taxon>Viperidae</taxon>
        <taxon>Crotalinae</taxon>
        <taxon>Crotalus</taxon>
    </lineage>
</organism>
<dbReference type="SUPFAM" id="SSF142984">
    <property type="entry name" value="Nqo1 middle domain-like"/>
    <property type="match status" value="1"/>
</dbReference>
<dbReference type="InterPro" id="IPR000086">
    <property type="entry name" value="NUDIX_hydrolase_dom"/>
</dbReference>
<evidence type="ECO:0000256" key="7">
    <source>
        <dbReference type="ARBA" id="ARBA00022630"/>
    </source>
</evidence>
<keyword evidence="7" id="KW-0285">Flavoprotein</keyword>
<keyword evidence="14" id="KW-0830">Ubiquinone</keyword>
<dbReference type="GO" id="GO:0051287">
    <property type="term" value="F:NAD binding"/>
    <property type="evidence" value="ECO:0007669"/>
    <property type="project" value="InterPro"/>
</dbReference>
<dbReference type="GO" id="GO:0008137">
    <property type="term" value="F:NADH dehydrogenase (ubiquinone) activity"/>
    <property type="evidence" value="ECO:0007669"/>
    <property type="project" value="UniProtKB-EC"/>
</dbReference>
<dbReference type="FunFam" id="1.20.1440.230:FF:000001">
    <property type="entry name" value="Mitochondrial NADH dehydrogenase flavoprotein 1"/>
    <property type="match status" value="1"/>
</dbReference>
<dbReference type="InterPro" id="IPR037207">
    <property type="entry name" value="Nuop51_4Fe4S-bd_sf"/>
</dbReference>
<dbReference type="SMART" id="SM00928">
    <property type="entry name" value="NADH_4Fe-4S"/>
    <property type="match status" value="1"/>
</dbReference>
<feature type="domain" description="Nudix hydrolase" evidence="19">
    <location>
        <begin position="556"/>
        <end position="703"/>
    </location>
</feature>
<name>A0AAW1C7B0_CROAD</name>
<comment type="similarity">
    <text evidence="3">Belongs to the complex I 51 kDa subunit family.</text>
</comment>
<dbReference type="FunFam" id="3.10.20.600:FF:000001">
    <property type="entry name" value="NADH dehydrogenase [ubiquinone] flavoprotein 1, mitochondrial"/>
    <property type="match status" value="1"/>
</dbReference>
<evidence type="ECO:0000313" key="20">
    <source>
        <dbReference type="EMBL" id="KAK9410258.1"/>
    </source>
</evidence>
<dbReference type="PROSITE" id="PS00645">
    <property type="entry name" value="COMPLEX1_51K_2"/>
    <property type="match status" value="1"/>
</dbReference>
<keyword evidence="6" id="KW-0004">4Fe-4S</keyword>
<evidence type="ECO:0000256" key="11">
    <source>
        <dbReference type="ARBA" id="ARBA00023004"/>
    </source>
</evidence>
<evidence type="ECO:0000256" key="3">
    <source>
        <dbReference type="ARBA" id="ARBA00007523"/>
    </source>
</evidence>
<dbReference type="GO" id="GO:0006120">
    <property type="term" value="P:mitochondrial electron transport, NADH to ubiquinone"/>
    <property type="evidence" value="ECO:0007669"/>
    <property type="project" value="UniProtKB-ARBA"/>
</dbReference>
<dbReference type="Pfam" id="PF00293">
    <property type="entry name" value="NUDIX"/>
    <property type="match status" value="1"/>
</dbReference>
<evidence type="ECO:0000256" key="18">
    <source>
        <dbReference type="ARBA" id="ARBA00048769"/>
    </source>
</evidence>
<gene>
    <name evidence="20" type="ORF">NXF25_001433</name>
</gene>
<evidence type="ECO:0000256" key="6">
    <source>
        <dbReference type="ARBA" id="ARBA00022485"/>
    </source>
</evidence>
<keyword evidence="13" id="KW-0520">NAD</keyword>
<dbReference type="Pfam" id="PF22461">
    <property type="entry name" value="SLBB_2"/>
    <property type="match status" value="1"/>
</dbReference>
<evidence type="ECO:0000313" key="21">
    <source>
        <dbReference type="Proteomes" id="UP001474421"/>
    </source>
</evidence>
<evidence type="ECO:0000256" key="17">
    <source>
        <dbReference type="ARBA" id="ARBA00046881"/>
    </source>
</evidence>
<comment type="cofactor">
    <cofactor evidence="1">
        <name>FMN</name>
        <dbReference type="ChEBI" id="CHEBI:58210"/>
    </cofactor>
</comment>
<dbReference type="Pfam" id="PF10589">
    <property type="entry name" value="NADH_4Fe-4S"/>
    <property type="match status" value="1"/>
</dbReference>
<evidence type="ECO:0000256" key="8">
    <source>
        <dbReference type="ARBA" id="ARBA00022643"/>
    </source>
</evidence>
<keyword evidence="12" id="KW-0411">Iron-sulfur</keyword>
<evidence type="ECO:0000256" key="15">
    <source>
        <dbReference type="ARBA" id="ARBA00030807"/>
    </source>
</evidence>
<comment type="cofactor">
    <cofactor evidence="2">
        <name>[4Fe-4S] cluster</name>
        <dbReference type="ChEBI" id="CHEBI:49883"/>
    </cofactor>
</comment>
<dbReference type="Gene3D" id="1.20.1440.230">
    <property type="entry name" value="NADH-ubiquinone oxidoreductase 51kDa subunit, iron-sulphur binding domain"/>
    <property type="match status" value="1"/>
</dbReference>
<evidence type="ECO:0000256" key="12">
    <source>
        <dbReference type="ARBA" id="ARBA00023014"/>
    </source>
</evidence>
<dbReference type="FunFam" id="3.40.50.11540:FF:000001">
    <property type="entry name" value="NADH dehydrogenase [ubiquinone] flavoprotein 1, mitochondrial"/>
    <property type="match status" value="1"/>
</dbReference>
<dbReference type="PROSITE" id="PS00644">
    <property type="entry name" value="COMPLEX1_51K_1"/>
    <property type="match status" value="1"/>
</dbReference>
<dbReference type="InterPro" id="IPR019575">
    <property type="entry name" value="Nuop51_4Fe4S-bd"/>
</dbReference>
<dbReference type="GO" id="GO:0010181">
    <property type="term" value="F:FMN binding"/>
    <property type="evidence" value="ECO:0007669"/>
    <property type="project" value="InterPro"/>
</dbReference>
<protein>
    <recommendedName>
        <fullName evidence="5">NADH dehydrogenase [ubiquinone] flavoprotein 1, mitochondrial</fullName>
        <ecNumber evidence="4">7.1.1.2</ecNumber>
    </recommendedName>
    <alternativeName>
        <fullName evidence="15">Complex I-51kD</fullName>
    </alternativeName>
    <alternativeName>
        <fullName evidence="16">NADH-ubiquinone oxidoreductase 51 kDa subunit</fullName>
    </alternativeName>
</protein>
<dbReference type="InterPro" id="IPR054765">
    <property type="entry name" value="SLBB_dom"/>
</dbReference>
<keyword evidence="11" id="KW-0408">Iron</keyword>
<evidence type="ECO:0000259" key="19">
    <source>
        <dbReference type="PROSITE" id="PS51462"/>
    </source>
</evidence>
<dbReference type="SUPFAM" id="SSF140490">
    <property type="entry name" value="Nqo1C-terminal domain-like"/>
    <property type="match status" value="1"/>
</dbReference>
<dbReference type="NCBIfam" id="NF010120">
    <property type="entry name" value="PRK13596.1"/>
    <property type="match status" value="1"/>
</dbReference>
<dbReference type="InterPro" id="IPR011538">
    <property type="entry name" value="Nuo51_FMN-bd"/>
</dbReference>
<keyword evidence="21" id="KW-1185">Reference proteome</keyword>
<dbReference type="GO" id="GO:0051539">
    <property type="term" value="F:4 iron, 4 sulfur cluster binding"/>
    <property type="evidence" value="ECO:0007669"/>
    <property type="project" value="UniProtKB-KW"/>
</dbReference>